<dbReference type="Proteomes" id="UP000000442">
    <property type="component" value="Chromosome"/>
</dbReference>
<evidence type="ECO:0000256" key="1">
    <source>
        <dbReference type="ARBA" id="ARBA00004196"/>
    </source>
</evidence>
<keyword evidence="4" id="KW-0964">Secreted</keyword>
<evidence type="ECO:0000256" key="8">
    <source>
        <dbReference type="SAM" id="MobiDB-lite"/>
    </source>
</evidence>
<dbReference type="InterPro" id="IPR006626">
    <property type="entry name" value="PbH1"/>
</dbReference>
<dbReference type="PANTHER" id="PTHR11319">
    <property type="entry name" value="G PROTEIN-COUPLED RECEPTOR-RELATED"/>
    <property type="match status" value="1"/>
</dbReference>
<dbReference type="InterPro" id="IPR011050">
    <property type="entry name" value="Pectin_lyase_fold/virulence"/>
</dbReference>
<evidence type="ECO:0000256" key="3">
    <source>
        <dbReference type="ARBA" id="ARBA00004613"/>
    </source>
</evidence>
<keyword evidence="7" id="KW-0998">Cell outer membrane</keyword>
<evidence type="ECO:0000313" key="10">
    <source>
        <dbReference type="EMBL" id="ACN17595.1"/>
    </source>
</evidence>
<dbReference type="AlphaFoldDB" id="C0QG16"/>
<comment type="subcellular location">
    <subcellularLocation>
        <location evidence="1">Cell envelope</location>
    </subcellularLocation>
    <subcellularLocation>
        <location evidence="2">Cell outer membrane</location>
    </subcellularLocation>
    <subcellularLocation>
        <location evidence="3">Secreted</location>
    </subcellularLocation>
</comment>
<evidence type="ECO:0000256" key="4">
    <source>
        <dbReference type="ARBA" id="ARBA00022525"/>
    </source>
</evidence>
<keyword evidence="6" id="KW-0472">Membrane</keyword>
<dbReference type="eggNOG" id="COG3210">
    <property type="taxonomic scope" value="Bacteria"/>
</dbReference>
<dbReference type="EMBL" id="CP001087">
    <property type="protein sequence ID" value="ACN17595.1"/>
    <property type="molecule type" value="Genomic_DNA"/>
</dbReference>
<dbReference type="InterPro" id="IPR012334">
    <property type="entry name" value="Pectin_lyas_fold"/>
</dbReference>
<organism evidence="10 11">
    <name type="scientific">Desulforapulum autotrophicum (strain ATCC 43914 / DSM 3382 / VKM B-1955 / HRM2)</name>
    <name type="common">Desulfobacterium autotrophicum</name>
    <dbReference type="NCBI Taxonomy" id="177437"/>
    <lineage>
        <taxon>Bacteria</taxon>
        <taxon>Pseudomonadati</taxon>
        <taxon>Thermodesulfobacteriota</taxon>
        <taxon>Desulfobacteria</taxon>
        <taxon>Desulfobacterales</taxon>
        <taxon>Desulfobacteraceae</taxon>
        <taxon>Desulforapulum</taxon>
    </lineage>
</organism>
<dbReference type="SMART" id="SM00710">
    <property type="entry name" value="PbH1"/>
    <property type="match status" value="11"/>
</dbReference>
<keyword evidence="5 9" id="KW-0732">Signal</keyword>
<evidence type="ECO:0000256" key="6">
    <source>
        <dbReference type="ARBA" id="ARBA00023136"/>
    </source>
</evidence>
<accession>C0QG16</accession>
<dbReference type="GO" id="GO:0005576">
    <property type="term" value="C:extracellular region"/>
    <property type="evidence" value="ECO:0007669"/>
    <property type="project" value="UniProtKB-SubCell"/>
</dbReference>
<protein>
    <recommendedName>
        <fullName evidence="12">Right handed beta helix domain-containing protein</fullName>
    </recommendedName>
</protein>
<evidence type="ECO:0000313" key="11">
    <source>
        <dbReference type="Proteomes" id="UP000000442"/>
    </source>
</evidence>
<evidence type="ECO:0000256" key="7">
    <source>
        <dbReference type="ARBA" id="ARBA00023237"/>
    </source>
</evidence>
<feature type="signal peptide" evidence="9">
    <location>
        <begin position="1"/>
        <end position="23"/>
    </location>
</feature>
<feature type="chain" id="PRO_5002902356" description="Right handed beta helix domain-containing protein" evidence="9">
    <location>
        <begin position="24"/>
        <end position="850"/>
    </location>
</feature>
<dbReference type="InterPro" id="IPR003368">
    <property type="entry name" value="POMP_repeat"/>
</dbReference>
<feature type="compositionally biased region" description="Polar residues" evidence="8">
    <location>
        <begin position="184"/>
        <end position="193"/>
    </location>
</feature>
<reference evidence="10 11" key="1">
    <citation type="journal article" date="2009" name="Environ. Microbiol.">
        <title>Genome sequence of Desulfobacterium autotrophicum HRM2, a marine sulfate reducer oxidizing organic carbon completely to carbon dioxide.</title>
        <authorList>
            <person name="Strittmatter A.W."/>
            <person name="Liesegang H."/>
            <person name="Rabus R."/>
            <person name="Decker I."/>
            <person name="Amann J."/>
            <person name="Andres S."/>
            <person name="Henne A."/>
            <person name="Fricke W.F."/>
            <person name="Martinez-Arias R."/>
            <person name="Bartels D."/>
            <person name="Goesmann A."/>
            <person name="Krause L."/>
            <person name="Puehler A."/>
            <person name="Klenk H.P."/>
            <person name="Richter M."/>
            <person name="Schuler M."/>
            <person name="Gloeckner F.O."/>
            <person name="Meyerdierks A."/>
            <person name="Gottschalk G."/>
            <person name="Amann R."/>
        </authorList>
    </citation>
    <scope>NUCLEOTIDE SEQUENCE [LARGE SCALE GENOMIC DNA]</scope>
    <source>
        <strain evidence="11">ATCC 43914 / DSM 3382 / HRM2</strain>
    </source>
</reference>
<keyword evidence="11" id="KW-1185">Reference proteome</keyword>
<dbReference type="PANTHER" id="PTHR11319:SF35">
    <property type="entry name" value="OUTER MEMBRANE PROTEIN PMPC-RELATED"/>
    <property type="match status" value="1"/>
</dbReference>
<evidence type="ECO:0000256" key="9">
    <source>
        <dbReference type="SAM" id="SignalP"/>
    </source>
</evidence>
<evidence type="ECO:0008006" key="12">
    <source>
        <dbReference type="Google" id="ProtNLM"/>
    </source>
</evidence>
<dbReference type="GO" id="GO:0009279">
    <property type="term" value="C:cell outer membrane"/>
    <property type="evidence" value="ECO:0007669"/>
    <property type="project" value="UniProtKB-SubCell"/>
</dbReference>
<proteinExistence type="predicted"/>
<dbReference type="HOGENOM" id="CLU_367889_0_0_7"/>
<dbReference type="Pfam" id="PF02415">
    <property type="entry name" value="Chlam_PMP"/>
    <property type="match status" value="3"/>
</dbReference>
<dbReference type="PROSITE" id="PS51257">
    <property type="entry name" value="PROKAR_LIPOPROTEIN"/>
    <property type="match status" value="1"/>
</dbReference>
<dbReference type="SUPFAM" id="SSF51126">
    <property type="entry name" value="Pectin lyase-like"/>
    <property type="match status" value="3"/>
</dbReference>
<feature type="region of interest" description="Disordered" evidence="8">
    <location>
        <begin position="169"/>
        <end position="204"/>
    </location>
</feature>
<evidence type="ECO:0000256" key="2">
    <source>
        <dbReference type="ARBA" id="ARBA00004442"/>
    </source>
</evidence>
<gene>
    <name evidence="10" type="ordered locus">HRM2_45390</name>
</gene>
<dbReference type="KEGG" id="dat:HRM2_45390"/>
<dbReference type="Gene3D" id="2.160.20.10">
    <property type="entry name" value="Single-stranded right-handed beta-helix, Pectin lyase-like"/>
    <property type="match status" value="2"/>
</dbReference>
<name>C0QG16_DESAH</name>
<evidence type="ECO:0000256" key="5">
    <source>
        <dbReference type="ARBA" id="ARBA00022729"/>
    </source>
</evidence>
<sequence length="850" mass="89923">MKKMKKKLIALLAAMLVFAFALTGCSSDDDDTTEVAGVEGVIYVDANAKADGDGSNWSEAYTDLQAALASAEAGDQIWVAKGTYYPSATDDENEYFLMLDDVDVYGGFNGDETELSARDWETNTTVLSGDIGIAGDNSDNTDNIIIAANNIMNGFTITGGNGFSSMSMEGMPLDGEMPTDDETSTGADSSGHSTPGEVLSGDATTTNNGGAIVIWGTAPTIKNCIISNNQTLKAGAVYIIETKELESLPKFINCTIKNNYAESRGGGVSLDMGGDAIFIDTTFSGNECGSKGGAVYNDFGCSPFFYNCLFENNIAESAAAMGNDGVSNPVVVNCTFVGNIAEITGAAMYQGTGPFNDPVVLNTIIWDNECPEDYASIYNWNDSNLTASYSIIESGYKGDGVLDQDPLFTYADNSNYGLSSKSVAFTAGKDGNAIGYDAEFAGTRTDDEIKAVIEYLSTVEGGEEITPLDVTNYLADSDISYLNHAIYVSVDGSGNGYSWSSALSDVQTALDLANAKYEQTGEKVEVWVSSGTYYAGESRSDSIQLREGVSLYGGFAGDETSTDQRNIDVNTTILSGDIGVPDVAADNNYHVVIGADNALIDGFTITNGYADAADGQIYDNKGGGILNYLAGYRVIPTYEPTLGFDTIINNCSFKENYAVEGGAIYTYHGGNPVVANCSFINNSAVYGGAIVDRGGVNSKYTDCYFQGNTVVFKGGAALVDYGSMATFDNCKFNDNESGTSGGAIYVIDRASQSILNDTDFDQIDDTWELLNDIYSSVLVTDCEFIGNTAGTTSGAIYVYEGGYAKIVTSDFSDNSAISEAGAVGIYSNSHLIIDDATTFSNNSPEDIFAE</sequence>